<dbReference type="InterPro" id="IPR036250">
    <property type="entry name" value="AcylCo_DH-like_C"/>
</dbReference>
<keyword evidence="4" id="KW-1185">Reference proteome</keyword>
<organism evidence="1 3">
    <name type="scientific">Xanthobacter flavus</name>
    <dbReference type="NCBI Taxonomy" id="281"/>
    <lineage>
        <taxon>Bacteria</taxon>
        <taxon>Pseudomonadati</taxon>
        <taxon>Pseudomonadota</taxon>
        <taxon>Alphaproteobacteria</taxon>
        <taxon>Hyphomicrobiales</taxon>
        <taxon>Xanthobacteraceae</taxon>
        <taxon>Xanthobacter</taxon>
    </lineage>
</organism>
<dbReference type="PANTHER" id="PTHR43884:SF12">
    <property type="entry name" value="ISOVALERYL-COA DEHYDROGENASE, MITOCHONDRIAL-RELATED"/>
    <property type="match status" value="1"/>
</dbReference>
<dbReference type="GO" id="GO:0003995">
    <property type="term" value="F:acyl-CoA dehydrogenase activity"/>
    <property type="evidence" value="ECO:0007669"/>
    <property type="project" value="TreeGrafter"/>
</dbReference>
<comment type="caution">
    <text evidence="1">The sequence shown here is derived from an EMBL/GenBank/DDBJ whole genome shotgun (WGS) entry which is preliminary data.</text>
</comment>
<reference evidence="1" key="1">
    <citation type="submission" date="2022-12" db="EMBL/GenBank/DDBJ databases">
        <title>Reference genome sequencing for broad-spectrum identification of bacterial and archaeal isolates by mass spectrometry.</title>
        <authorList>
            <person name="Sekiguchi Y."/>
            <person name="Tourlousse D.M."/>
        </authorList>
    </citation>
    <scope>NUCLEOTIDE SEQUENCE</scope>
    <source>
        <strain evidence="1">301</strain>
    </source>
</reference>
<evidence type="ECO:0000313" key="2">
    <source>
        <dbReference type="EMBL" id="MDR6333317.1"/>
    </source>
</evidence>
<dbReference type="Proteomes" id="UP001144397">
    <property type="component" value="Unassembled WGS sequence"/>
</dbReference>
<dbReference type="EMBL" id="JAVDPY010000002">
    <property type="protein sequence ID" value="MDR6333317.1"/>
    <property type="molecule type" value="Genomic_DNA"/>
</dbReference>
<sequence>MSLPVPHAAVTALSPHDPAAADLDAGIALAEIGKIARTDLSAWARAIDEGTYPATLLHRFADAGAFRLHLSQGHRLGNAIEGMSRVSEVCAATGFMAWCQNTLVWYLINSENEAPRAKYLAAVATGHVLGGTALSNPMKSFFGIETLKLKGTRVEGGYKVKGILPWVSNLGPDHFFGCIFAVDGAAPVMAIIDCAEPAVTLKPCEPFLGMDGTGTYGVQVRDLFIPDDVVLAHDAMSFVKKMRAGFILLQAGMAIGLIRDCIAMMREVEEPLGHVNRYLDVQPDQLCEALAAMETEVNTLAETPFDTSPDYWRRVVSARLLAGEKSVEAAHNAMLHCGARGYVRASRCQRRLREAYFVAIVTPATKQLKLMLDQMPA</sequence>
<dbReference type="PANTHER" id="PTHR43884">
    <property type="entry name" value="ACYL-COA DEHYDROGENASE"/>
    <property type="match status" value="1"/>
</dbReference>
<dbReference type="EMBL" id="BSDO01000001">
    <property type="protein sequence ID" value="GLI21593.1"/>
    <property type="molecule type" value="Genomic_DNA"/>
</dbReference>
<gene>
    <name evidence="2" type="ORF">GGQ86_001781</name>
    <name evidence="1" type="ORF">XFLAVUS301_12670</name>
</gene>
<dbReference type="Gene3D" id="2.40.110.10">
    <property type="entry name" value="Butyryl-CoA Dehydrogenase, subunit A, domain 2"/>
    <property type="match status" value="1"/>
</dbReference>
<name>A0A9W6CPL4_XANFL</name>
<protein>
    <submittedName>
        <fullName evidence="1">Acyl-CoA dehydrogenase</fullName>
    </submittedName>
</protein>
<proteinExistence type="predicted"/>
<dbReference type="InterPro" id="IPR037069">
    <property type="entry name" value="AcylCoA_DH/ox_N_sf"/>
</dbReference>
<dbReference type="Gene3D" id="1.10.540.10">
    <property type="entry name" value="Acyl-CoA dehydrogenase/oxidase, N-terminal domain"/>
    <property type="match status" value="1"/>
</dbReference>
<evidence type="ECO:0000313" key="4">
    <source>
        <dbReference type="Proteomes" id="UP001245370"/>
    </source>
</evidence>
<evidence type="ECO:0000313" key="3">
    <source>
        <dbReference type="Proteomes" id="UP001144397"/>
    </source>
</evidence>
<dbReference type="SUPFAM" id="SSF56645">
    <property type="entry name" value="Acyl-CoA dehydrogenase NM domain-like"/>
    <property type="match status" value="1"/>
</dbReference>
<dbReference type="InterPro" id="IPR009100">
    <property type="entry name" value="AcylCoA_DH/oxidase_NM_dom_sf"/>
</dbReference>
<dbReference type="InterPro" id="IPR046373">
    <property type="entry name" value="Acyl-CoA_Oxase/DH_mid-dom_sf"/>
</dbReference>
<accession>A0A9W6CPL4</accession>
<dbReference type="GeneID" id="95762061"/>
<dbReference type="AlphaFoldDB" id="A0A9W6CPL4"/>
<dbReference type="Gene3D" id="1.20.140.10">
    <property type="entry name" value="Butyryl-CoA Dehydrogenase, subunit A, domain 3"/>
    <property type="match status" value="1"/>
</dbReference>
<evidence type="ECO:0000313" key="1">
    <source>
        <dbReference type="EMBL" id="GLI21593.1"/>
    </source>
</evidence>
<dbReference type="Proteomes" id="UP001245370">
    <property type="component" value="Unassembled WGS sequence"/>
</dbReference>
<reference evidence="2 4" key="2">
    <citation type="submission" date="2023-07" db="EMBL/GenBank/DDBJ databases">
        <title>Genomic Encyclopedia of Type Strains, Phase IV (KMG-IV): sequencing the most valuable type-strain genomes for metagenomic binning, comparative biology and taxonomic classification.</title>
        <authorList>
            <person name="Goeker M."/>
        </authorList>
    </citation>
    <scope>NUCLEOTIDE SEQUENCE [LARGE SCALE GENOMIC DNA]</scope>
    <source>
        <strain evidence="2 4">DSM 338</strain>
    </source>
</reference>
<dbReference type="GO" id="GO:0050660">
    <property type="term" value="F:flavin adenine dinucleotide binding"/>
    <property type="evidence" value="ECO:0007669"/>
    <property type="project" value="InterPro"/>
</dbReference>
<dbReference type="RefSeq" id="WP_281806224.1">
    <property type="nucleotide sequence ID" value="NZ_BSDO01000001.1"/>
</dbReference>
<dbReference type="SUPFAM" id="SSF47203">
    <property type="entry name" value="Acyl-CoA dehydrogenase C-terminal domain-like"/>
    <property type="match status" value="1"/>
</dbReference>